<dbReference type="PANTHER" id="PTHR36357:SF1">
    <property type="entry name" value="OS03G0148300 PROTEIN"/>
    <property type="match status" value="1"/>
</dbReference>
<organism evidence="3 4">
    <name type="scientific">Citrus x changshan-huyou</name>
    <dbReference type="NCBI Taxonomy" id="2935761"/>
    <lineage>
        <taxon>Eukaryota</taxon>
        <taxon>Viridiplantae</taxon>
        <taxon>Streptophyta</taxon>
        <taxon>Embryophyta</taxon>
        <taxon>Tracheophyta</taxon>
        <taxon>Spermatophyta</taxon>
        <taxon>Magnoliopsida</taxon>
        <taxon>eudicotyledons</taxon>
        <taxon>Gunneridae</taxon>
        <taxon>Pentapetalae</taxon>
        <taxon>rosids</taxon>
        <taxon>malvids</taxon>
        <taxon>Sapindales</taxon>
        <taxon>Rutaceae</taxon>
        <taxon>Aurantioideae</taxon>
        <taxon>Citrus</taxon>
    </lineage>
</organism>
<evidence type="ECO:0000256" key="2">
    <source>
        <dbReference type="SAM" id="SignalP"/>
    </source>
</evidence>
<accession>A0AAP0MD17</accession>
<comment type="caution">
    <text evidence="3">The sequence shown here is derived from an EMBL/GenBank/DDBJ whole genome shotgun (WGS) entry which is preliminary data.</text>
</comment>
<keyword evidence="2" id="KW-0732">Signal</keyword>
<feature type="compositionally biased region" description="Basic and acidic residues" evidence="1">
    <location>
        <begin position="196"/>
        <end position="210"/>
    </location>
</feature>
<name>A0AAP0MD17_9ROSI</name>
<dbReference type="Gene3D" id="3.30.70.260">
    <property type="match status" value="1"/>
</dbReference>
<gene>
    <name evidence="3" type="ORF">WN944_017517</name>
</gene>
<proteinExistence type="predicted"/>
<keyword evidence="4" id="KW-1185">Reference proteome</keyword>
<evidence type="ECO:0000313" key="4">
    <source>
        <dbReference type="Proteomes" id="UP001428341"/>
    </source>
</evidence>
<feature type="region of interest" description="Disordered" evidence="1">
    <location>
        <begin position="53"/>
        <end position="75"/>
    </location>
</feature>
<evidence type="ECO:0000313" key="3">
    <source>
        <dbReference type="EMBL" id="KAK9202307.1"/>
    </source>
</evidence>
<dbReference type="Pfam" id="PF10185">
    <property type="entry name" value="Mesd"/>
    <property type="match status" value="1"/>
</dbReference>
<dbReference type="AlphaFoldDB" id="A0AAP0MD17"/>
<evidence type="ECO:0008006" key="5">
    <source>
        <dbReference type="Google" id="ProtNLM"/>
    </source>
</evidence>
<feature type="region of interest" description="Disordered" evidence="1">
    <location>
        <begin position="191"/>
        <end position="210"/>
    </location>
</feature>
<sequence length="210" mass="24150">MKMTNQYRSLIVILVVVSVAQILDRNGEFVRLTEAGKSKVHITDDLDDVIDDEEDDDWKEWGKPKTSGPEEFDPPKLDFDSMNIPQMQEEMLKRQFGPVFGFVKLRLGTPRSVAEVMEIATKWSKVLKTGSIEVKFMAIDFVTIMFTLQRGQDVLELREFLLKQPEAYEVKIGDQAYRRPGDPPLEKVIQKLQNENNKDDADDGRAKEEL</sequence>
<dbReference type="EMBL" id="JBCGBO010000005">
    <property type="protein sequence ID" value="KAK9202307.1"/>
    <property type="molecule type" value="Genomic_DNA"/>
</dbReference>
<protein>
    <recommendedName>
        <fullName evidence="5">Mesoderm development candidate 2</fullName>
    </recommendedName>
</protein>
<evidence type="ECO:0000256" key="1">
    <source>
        <dbReference type="SAM" id="MobiDB-lite"/>
    </source>
</evidence>
<dbReference type="GO" id="GO:0006457">
    <property type="term" value="P:protein folding"/>
    <property type="evidence" value="ECO:0007669"/>
    <property type="project" value="InterPro"/>
</dbReference>
<dbReference type="PANTHER" id="PTHR36357">
    <property type="entry name" value="OS03G0148300 PROTEIN"/>
    <property type="match status" value="1"/>
</dbReference>
<reference evidence="3 4" key="1">
    <citation type="submission" date="2024-05" db="EMBL/GenBank/DDBJ databases">
        <title>Haplotype-resolved chromosome-level genome assembly of Huyou (Citrus changshanensis).</title>
        <authorList>
            <person name="Miao C."/>
            <person name="Chen W."/>
            <person name="Wu Y."/>
            <person name="Wang L."/>
            <person name="Zhao S."/>
            <person name="Grierson D."/>
            <person name="Xu C."/>
            <person name="Chen K."/>
        </authorList>
    </citation>
    <scope>NUCLEOTIDE SEQUENCE [LARGE SCALE GENOMIC DNA]</scope>
    <source>
        <strain evidence="3">01-14</strain>
        <tissue evidence="3">Leaf</tissue>
    </source>
</reference>
<feature type="chain" id="PRO_5042879441" description="Mesoderm development candidate 2" evidence="2">
    <location>
        <begin position="21"/>
        <end position="210"/>
    </location>
</feature>
<dbReference type="InterPro" id="IPR019330">
    <property type="entry name" value="MESD"/>
</dbReference>
<feature type="signal peptide" evidence="2">
    <location>
        <begin position="1"/>
        <end position="20"/>
    </location>
</feature>
<dbReference type="Proteomes" id="UP001428341">
    <property type="component" value="Unassembled WGS sequence"/>
</dbReference>